<dbReference type="Proteomes" id="UP001148838">
    <property type="component" value="Unassembled WGS sequence"/>
</dbReference>
<organism evidence="1 2">
    <name type="scientific">Periplaneta americana</name>
    <name type="common">American cockroach</name>
    <name type="synonym">Blatta americana</name>
    <dbReference type="NCBI Taxonomy" id="6978"/>
    <lineage>
        <taxon>Eukaryota</taxon>
        <taxon>Metazoa</taxon>
        <taxon>Ecdysozoa</taxon>
        <taxon>Arthropoda</taxon>
        <taxon>Hexapoda</taxon>
        <taxon>Insecta</taxon>
        <taxon>Pterygota</taxon>
        <taxon>Neoptera</taxon>
        <taxon>Polyneoptera</taxon>
        <taxon>Dictyoptera</taxon>
        <taxon>Blattodea</taxon>
        <taxon>Blattoidea</taxon>
        <taxon>Blattidae</taxon>
        <taxon>Blattinae</taxon>
        <taxon>Periplaneta</taxon>
    </lineage>
</organism>
<evidence type="ECO:0000313" key="1">
    <source>
        <dbReference type="EMBL" id="KAJ4425786.1"/>
    </source>
</evidence>
<keyword evidence="2" id="KW-1185">Reference proteome</keyword>
<reference evidence="1 2" key="1">
    <citation type="journal article" date="2022" name="Allergy">
        <title>Genome assembly and annotation of Periplaneta americana reveal a comprehensive cockroach allergen profile.</title>
        <authorList>
            <person name="Wang L."/>
            <person name="Xiong Q."/>
            <person name="Saelim N."/>
            <person name="Wang L."/>
            <person name="Nong W."/>
            <person name="Wan A.T."/>
            <person name="Shi M."/>
            <person name="Liu X."/>
            <person name="Cao Q."/>
            <person name="Hui J.H.L."/>
            <person name="Sookrung N."/>
            <person name="Leung T.F."/>
            <person name="Tungtrongchitr A."/>
            <person name="Tsui S.K.W."/>
        </authorList>
    </citation>
    <scope>NUCLEOTIDE SEQUENCE [LARGE SCALE GENOMIC DNA]</scope>
    <source>
        <strain evidence="1">PWHHKU_190912</strain>
    </source>
</reference>
<proteinExistence type="predicted"/>
<accession>A0ABQ8RVP4</accession>
<comment type="caution">
    <text evidence="1">The sequence shown here is derived from an EMBL/GenBank/DDBJ whole genome shotgun (WGS) entry which is preliminary data.</text>
</comment>
<gene>
    <name evidence="1" type="ORF">ANN_27411</name>
</gene>
<name>A0ABQ8RVP4_PERAM</name>
<sequence>MTAQLKAAIDGRKEKGKQIWEEFFTTDAVTNDDWKGPNFELRHLVTRDKICSNNRYHDPSDNCVCSLCAKMCERYHILRCEKRKKTLTEYSKG</sequence>
<protein>
    <submittedName>
        <fullName evidence="1">Uncharacterized protein</fullName>
    </submittedName>
</protein>
<evidence type="ECO:0000313" key="2">
    <source>
        <dbReference type="Proteomes" id="UP001148838"/>
    </source>
</evidence>
<dbReference type="EMBL" id="JAJSOF020000041">
    <property type="protein sequence ID" value="KAJ4425786.1"/>
    <property type="molecule type" value="Genomic_DNA"/>
</dbReference>